<dbReference type="EMBL" id="LUEZ02000009">
    <property type="protein sequence ID" value="RDB29890.1"/>
    <property type="molecule type" value="Genomic_DNA"/>
</dbReference>
<keyword evidence="1" id="KW-0175">Coiled coil</keyword>
<comment type="caution">
    <text evidence="4">The sequence shown here is derived from an EMBL/GenBank/DDBJ whole genome shotgun (WGS) entry which is preliminary data.</text>
</comment>
<accession>A0A151VE21</accession>
<organism evidence="4 5">
    <name type="scientific">Hypsizygus marmoreus</name>
    <name type="common">White beech mushroom</name>
    <name type="synonym">Agaricus marmoreus</name>
    <dbReference type="NCBI Taxonomy" id="39966"/>
    <lineage>
        <taxon>Eukaryota</taxon>
        <taxon>Fungi</taxon>
        <taxon>Dikarya</taxon>
        <taxon>Basidiomycota</taxon>
        <taxon>Agaricomycotina</taxon>
        <taxon>Agaricomycetes</taxon>
        <taxon>Agaricomycetidae</taxon>
        <taxon>Agaricales</taxon>
        <taxon>Tricholomatineae</taxon>
        <taxon>Lyophyllaceae</taxon>
        <taxon>Hypsizygus</taxon>
    </lineage>
</organism>
<feature type="region of interest" description="Disordered" evidence="2">
    <location>
        <begin position="17"/>
        <end position="46"/>
    </location>
</feature>
<proteinExistence type="predicted"/>
<name>A0A151VE21_HYPMA</name>
<evidence type="ECO:0000256" key="2">
    <source>
        <dbReference type="SAM" id="MobiDB-lite"/>
    </source>
</evidence>
<reference evidence="4 5" key="1">
    <citation type="submission" date="2018-04" db="EMBL/GenBank/DDBJ databases">
        <title>Whole genome sequencing of Hypsizygus marmoreus.</title>
        <authorList>
            <person name="Choi I.-G."/>
            <person name="Min B."/>
            <person name="Kim J.-G."/>
            <person name="Kim S."/>
            <person name="Oh Y.-L."/>
            <person name="Kong W.-S."/>
            <person name="Park H."/>
            <person name="Jeong J."/>
            <person name="Song E.-S."/>
        </authorList>
    </citation>
    <scope>NUCLEOTIDE SEQUENCE [LARGE SCALE GENOMIC DNA]</scope>
    <source>
        <strain evidence="4 5">51987-8</strain>
    </source>
</reference>
<evidence type="ECO:0000313" key="4">
    <source>
        <dbReference type="EMBL" id="RDB29890.1"/>
    </source>
</evidence>
<dbReference type="EMBL" id="LUEZ02000009">
    <property type="protein sequence ID" value="RDB29793.1"/>
    <property type="molecule type" value="Genomic_DNA"/>
</dbReference>
<keyword evidence="5" id="KW-1185">Reference proteome</keyword>
<gene>
    <name evidence="4" type="ORF">Hypma_014047</name>
    <name evidence="3" type="ORF">Hypma_014063</name>
</gene>
<dbReference type="InParanoid" id="A0A151VE21"/>
<dbReference type="AlphaFoldDB" id="A0A151VE21"/>
<protein>
    <submittedName>
        <fullName evidence="4">Uncharacterized protein</fullName>
    </submittedName>
</protein>
<evidence type="ECO:0000313" key="3">
    <source>
        <dbReference type="EMBL" id="RDB29793.1"/>
    </source>
</evidence>
<dbReference type="Proteomes" id="UP000076154">
    <property type="component" value="Unassembled WGS sequence"/>
</dbReference>
<evidence type="ECO:0000256" key="1">
    <source>
        <dbReference type="SAM" id="Coils"/>
    </source>
</evidence>
<feature type="coiled-coil region" evidence="1">
    <location>
        <begin position="101"/>
        <end position="152"/>
    </location>
</feature>
<feature type="compositionally biased region" description="Low complexity" evidence="2">
    <location>
        <begin position="19"/>
        <end position="28"/>
    </location>
</feature>
<evidence type="ECO:0000313" key="5">
    <source>
        <dbReference type="Proteomes" id="UP000076154"/>
    </source>
</evidence>
<sequence>MVRRNFSAKMSATAPALHSSLESELSSSGVSDRGTGSGHMSVNLIDEDNKTSAERCRITGGLVINEALLDTYRSMKRKLFMDLENVAREEGEVRRRTKDVHARWELAKAEKEEKLRKFERLRAQVANLEVRLHGATNNLREMNEKLEQMEKDIENWKD</sequence>